<dbReference type="AlphaFoldDB" id="A0AAV5S1X6"/>
<keyword evidence="3" id="KW-1185">Reference proteome</keyword>
<evidence type="ECO:0000313" key="3">
    <source>
        <dbReference type="Proteomes" id="UP001377567"/>
    </source>
</evidence>
<keyword evidence="1" id="KW-0472">Membrane</keyword>
<keyword evidence="1" id="KW-1133">Transmembrane helix</keyword>
<organism evidence="2 3">
    <name type="scientific">Maudiozyma humilis</name>
    <name type="common">Sour dough yeast</name>
    <name type="synonym">Kazachstania humilis</name>
    <dbReference type="NCBI Taxonomy" id="51915"/>
    <lineage>
        <taxon>Eukaryota</taxon>
        <taxon>Fungi</taxon>
        <taxon>Dikarya</taxon>
        <taxon>Ascomycota</taxon>
        <taxon>Saccharomycotina</taxon>
        <taxon>Saccharomycetes</taxon>
        <taxon>Saccharomycetales</taxon>
        <taxon>Saccharomycetaceae</taxon>
        <taxon>Maudiozyma</taxon>
    </lineage>
</organism>
<reference evidence="2 3" key="1">
    <citation type="journal article" date="2023" name="Elife">
        <title>Identification of key yeast species and microbe-microbe interactions impacting larval growth of Drosophila in the wild.</title>
        <authorList>
            <person name="Mure A."/>
            <person name="Sugiura Y."/>
            <person name="Maeda R."/>
            <person name="Honda K."/>
            <person name="Sakurai N."/>
            <person name="Takahashi Y."/>
            <person name="Watada M."/>
            <person name="Katoh T."/>
            <person name="Gotoh A."/>
            <person name="Gotoh Y."/>
            <person name="Taniguchi I."/>
            <person name="Nakamura K."/>
            <person name="Hayashi T."/>
            <person name="Katayama T."/>
            <person name="Uemura T."/>
            <person name="Hattori Y."/>
        </authorList>
    </citation>
    <scope>NUCLEOTIDE SEQUENCE [LARGE SCALE GENOMIC DNA]</scope>
    <source>
        <strain evidence="2 3">KH-74</strain>
    </source>
</reference>
<dbReference type="Proteomes" id="UP001377567">
    <property type="component" value="Unassembled WGS sequence"/>
</dbReference>
<proteinExistence type="predicted"/>
<feature type="transmembrane region" description="Helical" evidence="1">
    <location>
        <begin position="12"/>
        <end position="31"/>
    </location>
</feature>
<protein>
    <submittedName>
        <fullName evidence="2">Uncharacterized protein</fullName>
    </submittedName>
</protein>
<keyword evidence="1" id="KW-0812">Transmembrane</keyword>
<sequence>MKSRNNGASRRFRSIALAVSLFLAVCIYSIYMYCSETGVAVGGPVVIVDPQRIRTAAVSDRPWLVSEAMMRHGISTEEVDKHSLEVAQEIETIKGQIMREAARGARQERERAPQRCTGSTPQCKFEEIARESPVALFIHSSNVQSRQFVSVIRATFDIYPDILVVDLDSDIDGTGIAEHIVNMYKPGGNSHSSLFINGKFIRTDSFQANMHYAPEQTKFYEQIVHLDMDNIEISKKVAPSNK</sequence>
<dbReference type="EMBL" id="BTGD01000010">
    <property type="protein sequence ID" value="GMM56908.1"/>
    <property type="molecule type" value="Genomic_DNA"/>
</dbReference>
<comment type="caution">
    <text evidence="2">The sequence shown here is derived from an EMBL/GenBank/DDBJ whole genome shotgun (WGS) entry which is preliminary data.</text>
</comment>
<name>A0AAV5S1X6_MAUHU</name>
<dbReference type="Gene3D" id="3.40.30.10">
    <property type="entry name" value="Glutaredoxin"/>
    <property type="match status" value="1"/>
</dbReference>
<evidence type="ECO:0000313" key="2">
    <source>
        <dbReference type="EMBL" id="GMM56908.1"/>
    </source>
</evidence>
<gene>
    <name evidence="2" type="ORF">DAKH74_035240</name>
</gene>
<evidence type="ECO:0000256" key="1">
    <source>
        <dbReference type="SAM" id="Phobius"/>
    </source>
</evidence>
<accession>A0AAV5S1X6</accession>